<dbReference type="InterPro" id="IPR050553">
    <property type="entry name" value="Thioredoxin_ResA/DsbE_sf"/>
</dbReference>
<dbReference type="EMBL" id="QCYG01000003">
    <property type="protein sequence ID" value="PVA07320.1"/>
    <property type="molecule type" value="Genomic_DNA"/>
</dbReference>
<keyword evidence="2" id="KW-0732">Signal</keyword>
<dbReference type="RefSeq" id="WP_108640148.1">
    <property type="nucleotide sequence ID" value="NZ_QCYG01000003.1"/>
</dbReference>
<feature type="domain" description="Thioredoxin" evidence="3">
    <location>
        <begin position="27"/>
        <end position="192"/>
    </location>
</feature>
<gene>
    <name evidence="4" type="ORF">DC363_05605</name>
</gene>
<dbReference type="InterPro" id="IPR036249">
    <property type="entry name" value="Thioredoxin-like_sf"/>
</dbReference>
<reference evidence="4 5" key="1">
    <citation type="submission" date="2018-04" db="EMBL/GenBank/DDBJ databases">
        <title>Pelagivirga bohaiensis gen. nov., sp. nov., a bacterium isolated from the Bohai Sea.</title>
        <authorList>
            <person name="Ji X."/>
        </authorList>
    </citation>
    <scope>NUCLEOTIDE SEQUENCE [LARGE SCALE GENOMIC DNA]</scope>
    <source>
        <strain evidence="4 5">BH-SD16</strain>
    </source>
</reference>
<dbReference type="GO" id="GO:0016209">
    <property type="term" value="F:antioxidant activity"/>
    <property type="evidence" value="ECO:0007669"/>
    <property type="project" value="InterPro"/>
</dbReference>
<evidence type="ECO:0000313" key="4">
    <source>
        <dbReference type="EMBL" id="PVA07320.1"/>
    </source>
</evidence>
<dbReference type="PANTHER" id="PTHR42852:SF18">
    <property type="entry name" value="CHROMOSOME UNDETERMINED SCAFFOLD_47, WHOLE GENOME SHOTGUN SEQUENCE"/>
    <property type="match status" value="1"/>
</dbReference>
<dbReference type="InterPro" id="IPR000866">
    <property type="entry name" value="AhpC/TSA"/>
</dbReference>
<proteinExistence type="predicted"/>
<dbReference type="SUPFAM" id="SSF52833">
    <property type="entry name" value="Thioredoxin-like"/>
    <property type="match status" value="1"/>
</dbReference>
<accession>A0A2T7FYS2</accession>
<keyword evidence="1" id="KW-0676">Redox-active center</keyword>
<evidence type="ECO:0000256" key="2">
    <source>
        <dbReference type="SAM" id="SignalP"/>
    </source>
</evidence>
<dbReference type="GO" id="GO:0015036">
    <property type="term" value="F:disulfide oxidoreductase activity"/>
    <property type="evidence" value="ECO:0007669"/>
    <property type="project" value="UniProtKB-ARBA"/>
</dbReference>
<dbReference type="PANTHER" id="PTHR42852">
    <property type="entry name" value="THIOL:DISULFIDE INTERCHANGE PROTEIN DSBE"/>
    <property type="match status" value="1"/>
</dbReference>
<evidence type="ECO:0000256" key="1">
    <source>
        <dbReference type="ARBA" id="ARBA00023284"/>
    </source>
</evidence>
<dbReference type="OrthoDB" id="9799347at2"/>
<evidence type="ECO:0000313" key="5">
    <source>
        <dbReference type="Proteomes" id="UP000244817"/>
    </source>
</evidence>
<dbReference type="Proteomes" id="UP000244817">
    <property type="component" value="Unassembled WGS sequence"/>
</dbReference>
<dbReference type="PROSITE" id="PS51352">
    <property type="entry name" value="THIOREDOXIN_2"/>
    <property type="match status" value="1"/>
</dbReference>
<dbReference type="CDD" id="cd02966">
    <property type="entry name" value="TlpA_like_family"/>
    <property type="match status" value="1"/>
</dbReference>
<feature type="chain" id="PRO_5015507136" evidence="2">
    <location>
        <begin position="23"/>
        <end position="195"/>
    </location>
</feature>
<protein>
    <submittedName>
        <fullName evidence="4">TlpA family protein disulfide reductase</fullName>
    </submittedName>
</protein>
<organism evidence="4 5">
    <name type="scientific">Thalassorhabdomicrobium marinisediminis</name>
    <dbReference type="NCBI Taxonomy" id="2170577"/>
    <lineage>
        <taxon>Bacteria</taxon>
        <taxon>Pseudomonadati</taxon>
        <taxon>Pseudomonadota</taxon>
        <taxon>Alphaproteobacteria</taxon>
        <taxon>Rhodobacterales</taxon>
        <taxon>Paracoccaceae</taxon>
        <taxon>Thalassorhabdomicrobium</taxon>
    </lineage>
</organism>
<keyword evidence="5" id="KW-1185">Reference proteome</keyword>
<name>A0A2T7FYS2_9RHOB</name>
<dbReference type="PROSITE" id="PS00194">
    <property type="entry name" value="THIOREDOXIN_1"/>
    <property type="match status" value="1"/>
</dbReference>
<dbReference type="InterPro" id="IPR013766">
    <property type="entry name" value="Thioredoxin_domain"/>
</dbReference>
<dbReference type="Pfam" id="PF00578">
    <property type="entry name" value="AhpC-TSA"/>
    <property type="match status" value="1"/>
</dbReference>
<dbReference type="AlphaFoldDB" id="A0A2T7FYS2"/>
<dbReference type="InterPro" id="IPR017937">
    <property type="entry name" value="Thioredoxin_CS"/>
</dbReference>
<feature type="signal peptide" evidence="2">
    <location>
        <begin position="1"/>
        <end position="22"/>
    </location>
</feature>
<sequence>MKKQLIFAAAAVAGIAAGLYLALDTSESPTMPAHDFAAVEALRGGDMMKLQFATNRGSDVPFKHEDGSDMTLAAFEGQHVVLNFWATWCAPCRKEMPHLSELQKRFGDELEVVTIATGTNQRPAMERFFEEIGVDNLPMHSDASSALARDFGVVGLPVTLILDPQGYEIARLIGDADWTSDSAMSILEALVEQDA</sequence>
<evidence type="ECO:0000259" key="3">
    <source>
        <dbReference type="PROSITE" id="PS51352"/>
    </source>
</evidence>
<comment type="caution">
    <text evidence="4">The sequence shown here is derived from an EMBL/GenBank/DDBJ whole genome shotgun (WGS) entry which is preliminary data.</text>
</comment>
<dbReference type="Gene3D" id="3.40.30.10">
    <property type="entry name" value="Glutaredoxin"/>
    <property type="match status" value="1"/>
</dbReference>